<keyword evidence="6" id="KW-0239">DNA-directed DNA polymerase</keyword>
<keyword evidence="4" id="KW-0548">Nucleotidyltransferase</keyword>
<accession>A0A0D0IUM9</accession>
<dbReference type="InterPro" id="IPR005790">
    <property type="entry name" value="DNA_polIII_delta"/>
</dbReference>
<dbReference type="Gene3D" id="1.20.272.10">
    <property type="match status" value="1"/>
</dbReference>
<dbReference type="STRING" id="1602171.ST44_05165"/>
<keyword evidence="5" id="KW-0235">DNA replication</keyword>
<dbReference type="SUPFAM" id="SSF52540">
    <property type="entry name" value="P-loop containing nucleoside triphosphate hydrolases"/>
    <property type="match status" value="1"/>
</dbReference>
<dbReference type="GO" id="GO:0003887">
    <property type="term" value="F:DNA-directed DNA polymerase activity"/>
    <property type="evidence" value="ECO:0007669"/>
    <property type="project" value="UniProtKB-KW"/>
</dbReference>
<dbReference type="GO" id="GO:0006261">
    <property type="term" value="P:DNA-templated DNA replication"/>
    <property type="evidence" value="ECO:0007669"/>
    <property type="project" value="TreeGrafter"/>
</dbReference>
<dbReference type="Gene3D" id="1.10.8.60">
    <property type="match status" value="1"/>
</dbReference>
<evidence type="ECO:0000256" key="4">
    <source>
        <dbReference type="ARBA" id="ARBA00022695"/>
    </source>
</evidence>
<keyword evidence="11" id="KW-1185">Reference proteome</keyword>
<reference evidence="10 11" key="1">
    <citation type="submission" date="2015-01" db="EMBL/GenBank/DDBJ databases">
        <title>Comparative genomics of non-oral Prevotella species.</title>
        <authorList>
            <person name="Accetto T."/>
            <person name="Nograsek B."/>
            <person name="Avgustin G."/>
        </authorList>
    </citation>
    <scope>NUCLEOTIDE SEQUENCE [LARGE SCALE GENOMIC DNA]</scope>
    <source>
        <strain evidence="10 11">P5-119</strain>
    </source>
</reference>
<evidence type="ECO:0000256" key="2">
    <source>
        <dbReference type="ARBA" id="ARBA00017703"/>
    </source>
</evidence>
<dbReference type="AlphaFoldDB" id="A0A0D0IUM9"/>
<dbReference type="PANTHER" id="PTHR34388:SF1">
    <property type="entry name" value="DNA POLYMERASE III SUBUNIT DELTA"/>
    <property type="match status" value="1"/>
</dbReference>
<evidence type="ECO:0000256" key="3">
    <source>
        <dbReference type="ARBA" id="ARBA00022679"/>
    </source>
</evidence>
<dbReference type="GO" id="GO:0009360">
    <property type="term" value="C:DNA polymerase III complex"/>
    <property type="evidence" value="ECO:0007669"/>
    <property type="project" value="InterPro"/>
</dbReference>
<evidence type="ECO:0000256" key="1">
    <source>
        <dbReference type="ARBA" id="ARBA00012417"/>
    </source>
</evidence>
<evidence type="ECO:0000313" key="10">
    <source>
        <dbReference type="EMBL" id="KIP62846.1"/>
    </source>
</evidence>
<evidence type="ECO:0000259" key="9">
    <source>
        <dbReference type="Pfam" id="PF06144"/>
    </source>
</evidence>
<comment type="catalytic activity">
    <reaction evidence="8">
        <text>DNA(n) + a 2'-deoxyribonucleoside 5'-triphosphate = DNA(n+1) + diphosphate</text>
        <dbReference type="Rhea" id="RHEA:22508"/>
        <dbReference type="Rhea" id="RHEA-COMP:17339"/>
        <dbReference type="Rhea" id="RHEA-COMP:17340"/>
        <dbReference type="ChEBI" id="CHEBI:33019"/>
        <dbReference type="ChEBI" id="CHEBI:61560"/>
        <dbReference type="ChEBI" id="CHEBI:173112"/>
        <dbReference type="EC" id="2.7.7.7"/>
    </reaction>
</comment>
<keyword evidence="3" id="KW-0808">Transferase</keyword>
<feature type="domain" description="DNA polymerase III delta N-terminal" evidence="9">
    <location>
        <begin position="26"/>
        <end position="140"/>
    </location>
</feature>
<dbReference type="InterPro" id="IPR010372">
    <property type="entry name" value="DNA_pol3_delta_N"/>
</dbReference>
<evidence type="ECO:0000256" key="8">
    <source>
        <dbReference type="ARBA" id="ARBA00049244"/>
    </source>
</evidence>
<dbReference type="InterPro" id="IPR008921">
    <property type="entry name" value="DNA_pol3_clamp-load_cplx_C"/>
</dbReference>
<evidence type="ECO:0000256" key="6">
    <source>
        <dbReference type="ARBA" id="ARBA00022932"/>
    </source>
</evidence>
<gene>
    <name evidence="10" type="ORF">ST44_05165</name>
</gene>
<proteinExistence type="inferred from homology"/>
<evidence type="ECO:0000256" key="7">
    <source>
        <dbReference type="ARBA" id="ARBA00034754"/>
    </source>
</evidence>
<dbReference type="GO" id="GO:0003677">
    <property type="term" value="F:DNA binding"/>
    <property type="evidence" value="ECO:0007669"/>
    <property type="project" value="InterPro"/>
</dbReference>
<sequence>MAEKTATMTFESVMSGLKAGNYAPSYLLMGEEAYYIDQIADFIAEHAIKPEERDFNQQIVFGADVTGAQVADMARSYPVMAERQVIIVKEAQNIKNWDQLERYLEKPAKTTVLVVCYKNGTIDGRKKILTRFKNAGVVFESKKKRDYELPPFIEAYLKKRTKVTIENKAAQMLADHIGADLSRLTGEIDKLLLSLEEGDTRITPQMVEKRIGISKDFNAFELRSAIAAKDVVKANLILKYFDSNPKTGGAFALIPVIFSYFQNLMLAYYAPNRQNDAEVARWLDLRGPWAAKEYMLGMRNYSGGKVMQIIDKIREADTKCKGLDNPNTPTGELLQELIFFIMH</sequence>
<dbReference type="EMBL" id="JXQK01000050">
    <property type="protein sequence ID" value="KIP62846.1"/>
    <property type="molecule type" value="Genomic_DNA"/>
</dbReference>
<dbReference type="NCBIfam" id="TIGR01128">
    <property type="entry name" value="holA"/>
    <property type="match status" value="1"/>
</dbReference>
<evidence type="ECO:0000256" key="5">
    <source>
        <dbReference type="ARBA" id="ARBA00022705"/>
    </source>
</evidence>
<dbReference type="SUPFAM" id="SSF48019">
    <property type="entry name" value="post-AAA+ oligomerization domain-like"/>
    <property type="match status" value="1"/>
</dbReference>
<protein>
    <recommendedName>
        <fullName evidence="2">DNA polymerase III subunit delta</fullName>
        <ecNumber evidence="1">2.7.7.7</ecNumber>
    </recommendedName>
</protein>
<comment type="caution">
    <text evidence="10">The sequence shown here is derived from an EMBL/GenBank/DDBJ whole genome shotgun (WGS) entry which is preliminary data.</text>
</comment>
<name>A0A0D0IUM9_9BACT</name>
<evidence type="ECO:0000313" key="11">
    <source>
        <dbReference type="Proteomes" id="UP000032046"/>
    </source>
</evidence>
<organism evidence="10 11">
    <name type="scientific">Prevotella pectinovora</name>
    <dbReference type="NCBI Taxonomy" id="1602169"/>
    <lineage>
        <taxon>Bacteria</taxon>
        <taxon>Pseudomonadati</taxon>
        <taxon>Bacteroidota</taxon>
        <taxon>Bacteroidia</taxon>
        <taxon>Bacteroidales</taxon>
        <taxon>Prevotellaceae</taxon>
        <taxon>Prevotella</taxon>
    </lineage>
</organism>
<dbReference type="Proteomes" id="UP000032046">
    <property type="component" value="Unassembled WGS sequence"/>
</dbReference>
<comment type="similarity">
    <text evidence="7">Belongs to the DNA polymerase HolA subunit family.</text>
</comment>
<dbReference type="PANTHER" id="PTHR34388">
    <property type="entry name" value="DNA POLYMERASE III SUBUNIT DELTA"/>
    <property type="match status" value="1"/>
</dbReference>
<dbReference type="Pfam" id="PF06144">
    <property type="entry name" value="DNA_pol3_delta"/>
    <property type="match status" value="1"/>
</dbReference>
<dbReference type="InterPro" id="IPR027417">
    <property type="entry name" value="P-loop_NTPase"/>
</dbReference>
<dbReference type="Gene3D" id="3.40.50.300">
    <property type="entry name" value="P-loop containing nucleotide triphosphate hydrolases"/>
    <property type="match status" value="1"/>
</dbReference>
<dbReference type="RefSeq" id="WP_042518681.1">
    <property type="nucleotide sequence ID" value="NZ_JALFDM010000085.1"/>
</dbReference>
<dbReference type="EC" id="2.7.7.7" evidence="1"/>